<keyword evidence="10" id="KW-1185">Reference proteome</keyword>
<dbReference type="PANTHER" id="PTHR31121:SF13">
    <property type="entry name" value="O-GLYCOSIDE ALPHA-1,2-MANNOSYLTRANSFERASE HOMOLOG 2"/>
    <property type="match status" value="1"/>
</dbReference>
<dbReference type="GO" id="GO:0006493">
    <property type="term" value="P:protein O-linked glycosylation"/>
    <property type="evidence" value="ECO:0000318"/>
    <property type="project" value="GO_Central"/>
</dbReference>
<evidence type="ECO:0000313" key="8">
    <source>
        <dbReference type="EMBL" id="EEB05580.1"/>
    </source>
</evidence>
<dbReference type="Pfam" id="PF01793">
    <property type="entry name" value="Glyco_transf_15"/>
    <property type="match status" value="1"/>
</dbReference>
<dbReference type="GO" id="GO:0005783">
    <property type="term" value="C:endoplasmic reticulum"/>
    <property type="evidence" value="ECO:0007669"/>
    <property type="project" value="UniProtKB-SubCell"/>
</dbReference>
<dbReference type="GO" id="GO:0000026">
    <property type="term" value="F:alpha-1,2-mannosyltransferase activity"/>
    <property type="evidence" value="ECO:0000318"/>
    <property type="project" value="GO_Central"/>
</dbReference>
<dbReference type="InterPro" id="IPR002685">
    <property type="entry name" value="Glyco_trans_15"/>
</dbReference>
<dbReference type="GO" id="GO:0006487">
    <property type="term" value="P:protein N-linked glycosylation"/>
    <property type="evidence" value="ECO:0000318"/>
    <property type="project" value="GO_Central"/>
</dbReference>
<evidence type="ECO:0000256" key="5">
    <source>
        <dbReference type="ARBA" id="ARBA00022824"/>
    </source>
</evidence>
<dbReference type="OMA" id="RNHPGYC"/>
<dbReference type="PANTHER" id="PTHR31121">
    <property type="entry name" value="ALPHA-1,2 MANNOSYLTRANSFERASE KTR1"/>
    <property type="match status" value="1"/>
</dbReference>
<feature type="active site" description="Nucleophile" evidence="6">
    <location>
        <position position="271"/>
    </location>
</feature>
<evidence type="ECO:0000256" key="3">
    <source>
        <dbReference type="ARBA" id="ARBA00022676"/>
    </source>
</evidence>
<evidence type="ECO:0000256" key="6">
    <source>
        <dbReference type="PIRSR" id="PIRSR018153-1"/>
    </source>
</evidence>
<name>B6JW29_SCHJY</name>
<comment type="similarity">
    <text evidence="2">Belongs to the glycosyltransferase 15 family.</text>
</comment>
<dbReference type="FunFam" id="3.90.550.10:FF:000051">
    <property type="entry name" value="Alpha-1,2-mannosyltransferase (Ktr4)"/>
    <property type="match status" value="1"/>
</dbReference>
<dbReference type="EMBL" id="KE651166">
    <property type="protein sequence ID" value="EEB05580.1"/>
    <property type="molecule type" value="Genomic_DNA"/>
</dbReference>
<keyword evidence="3" id="KW-0328">Glycosyltransferase</keyword>
<evidence type="ECO:0000313" key="10">
    <source>
        <dbReference type="Proteomes" id="UP000001744"/>
    </source>
</evidence>
<dbReference type="GO" id="GO:0000032">
    <property type="term" value="P:cell wall mannoprotein biosynthetic process"/>
    <property type="evidence" value="ECO:0000318"/>
    <property type="project" value="GO_Central"/>
</dbReference>
<comment type="subcellular location">
    <subcellularLocation>
        <location evidence="1">Endoplasmic reticulum</location>
    </subcellularLocation>
</comment>
<dbReference type="VEuPathDB" id="FungiDB:SJAG_00598"/>
<keyword evidence="7" id="KW-0812">Transmembrane</keyword>
<evidence type="ECO:0000256" key="1">
    <source>
        <dbReference type="ARBA" id="ARBA00004240"/>
    </source>
</evidence>
<dbReference type="Proteomes" id="UP000001744">
    <property type="component" value="Unassembled WGS sequence"/>
</dbReference>
<dbReference type="Gene3D" id="3.90.550.10">
    <property type="entry name" value="Spore Coat Polysaccharide Biosynthesis Protein SpsA, Chain A"/>
    <property type="match status" value="1"/>
</dbReference>
<keyword evidence="7" id="KW-0472">Membrane</keyword>
<dbReference type="HOGENOM" id="CLU_024327_4_1_1"/>
<dbReference type="eggNOG" id="KOG4472">
    <property type="taxonomic scope" value="Eukaryota"/>
</dbReference>
<evidence type="ECO:0000256" key="7">
    <source>
        <dbReference type="SAM" id="Phobius"/>
    </source>
</evidence>
<dbReference type="GO" id="GO:0016020">
    <property type="term" value="C:membrane"/>
    <property type="evidence" value="ECO:0007669"/>
    <property type="project" value="InterPro"/>
</dbReference>
<proteinExistence type="inferred from homology"/>
<dbReference type="RefSeq" id="XP_002171873.1">
    <property type="nucleotide sequence ID" value="XM_002171837.1"/>
</dbReference>
<keyword evidence="7" id="KW-1133">Transmembrane helix</keyword>
<gene>
    <name evidence="9" type="primary">omh2</name>
    <name evidence="8" type="ORF">SJAG_00598</name>
</gene>
<organism evidence="8 10">
    <name type="scientific">Schizosaccharomyces japonicus (strain yFS275 / FY16936)</name>
    <name type="common">Fission yeast</name>
    <dbReference type="NCBI Taxonomy" id="402676"/>
    <lineage>
        <taxon>Eukaryota</taxon>
        <taxon>Fungi</taxon>
        <taxon>Dikarya</taxon>
        <taxon>Ascomycota</taxon>
        <taxon>Taphrinomycotina</taxon>
        <taxon>Schizosaccharomycetes</taxon>
        <taxon>Schizosaccharomycetales</taxon>
        <taxon>Schizosaccharomycetaceae</taxon>
        <taxon>Schizosaccharomyces</taxon>
    </lineage>
</organism>
<protein>
    <submittedName>
        <fullName evidence="8">Alpha-1,2-mannosyltransferase</fullName>
    </submittedName>
</protein>
<dbReference type="AlphaFoldDB" id="B6JW29"/>
<evidence type="ECO:0000256" key="4">
    <source>
        <dbReference type="ARBA" id="ARBA00022679"/>
    </source>
</evidence>
<dbReference type="InterPro" id="IPR029044">
    <property type="entry name" value="Nucleotide-diphossugar_trans"/>
</dbReference>
<dbReference type="GeneID" id="7051292"/>
<keyword evidence="4" id="KW-0808">Transferase</keyword>
<evidence type="ECO:0000313" key="9">
    <source>
        <dbReference type="JaponicusDB" id="SJAG_00598"/>
    </source>
</evidence>
<sequence>MLNWLHILLRRHVIQSFLVILCTFSLCYIVFYRNVLPLGEWEFALQELNGKLMFENATTQRTNSTLLTLARNADLNEMIETVWNYESRFNKRYHYPWVFLNDEPFNEEFKSIIGRLVSGDVTFGTVPKHHWQLPDWIDRQVASARWMQLGADNVLYGAMESYHHMCRYFSGFFYKHSLLEPYRYYWRIEPGTRLLNGVPYDPFRILIQENKTYGFNIAIHEIEETVPSLWNTTLEFLGQHPSALAPNNLWNWISSLNGTEYSMCHFWSNFEIADLEFFKSDIYNAYFDFLDKKGGFFYERWGDAPVHSIALALFLDRSKIKFFDEIGYSHAPLTHCPHGKSNMACDGRDSVDFTSGSCLPSFLNLTEGFHYNLTAHS</sequence>
<dbReference type="JaponicusDB" id="SJAG_00598">
    <property type="gene designation" value="omh2"/>
</dbReference>
<dbReference type="SUPFAM" id="SSF53448">
    <property type="entry name" value="Nucleotide-diphospho-sugar transferases"/>
    <property type="match status" value="1"/>
</dbReference>
<dbReference type="GO" id="GO:0005794">
    <property type="term" value="C:Golgi apparatus"/>
    <property type="evidence" value="ECO:0000318"/>
    <property type="project" value="GO_Central"/>
</dbReference>
<dbReference type="OrthoDB" id="439943at2759"/>
<reference evidence="8 10" key="1">
    <citation type="journal article" date="2011" name="Science">
        <title>Comparative functional genomics of the fission yeasts.</title>
        <authorList>
            <person name="Rhind N."/>
            <person name="Chen Z."/>
            <person name="Yassour M."/>
            <person name="Thompson D.A."/>
            <person name="Haas B.J."/>
            <person name="Habib N."/>
            <person name="Wapinski I."/>
            <person name="Roy S."/>
            <person name="Lin M.F."/>
            <person name="Heiman D.I."/>
            <person name="Young S.K."/>
            <person name="Furuya K."/>
            <person name="Guo Y."/>
            <person name="Pidoux A."/>
            <person name="Chen H.M."/>
            <person name="Robbertse B."/>
            <person name="Goldberg J.M."/>
            <person name="Aoki K."/>
            <person name="Bayne E.H."/>
            <person name="Berlin A.M."/>
            <person name="Desjardins C.A."/>
            <person name="Dobbs E."/>
            <person name="Dukaj L."/>
            <person name="Fan L."/>
            <person name="FitzGerald M.G."/>
            <person name="French C."/>
            <person name="Gujja S."/>
            <person name="Hansen K."/>
            <person name="Keifenheim D."/>
            <person name="Levin J.Z."/>
            <person name="Mosher R.A."/>
            <person name="Mueller C.A."/>
            <person name="Pfiffner J."/>
            <person name="Priest M."/>
            <person name="Russ C."/>
            <person name="Smialowska A."/>
            <person name="Swoboda P."/>
            <person name="Sykes S.M."/>
            <person name="Vaughn M."/>
            <person name="Vengrova S."/>
            <person name="Yoder R."/>
            <person name="Zeng Q."/>
            <person name="Allshire R."/>
            <person name="Baulcombe D."/>
            <person name="Birren B.W."/>
            <person name="Brown W."/>
            <person name="Ekwall K."/>
            <person name="Kellis M."/>
            <person name="Leatherwood J."/>
            <person name="Levin H."/>
            <person name="Margalit H."/>
            <person name="Martienssen R."/>
            <person name="Nieduszynski C.A."/>
            <person name="Spatafora J.W."/>
            <person name="Friedman N."/>
            <person name="Dalgaard J.Z."/>
            <person name="Baumann P."/>
            <person name="Niki H."/>
            <person name="Regev A."/>
            <person name="Nusbaum C."/>
        </authorList>
    </citation>
    <scope>NUCLEOTIDE SEQUENCE [LARGE SCALE GENOMIC DNA]</scope>
    <source>
        <strain evidence="10">yFS275 / FY16936</strain>
    </source>
</reference>
<evidence type="ECO:0000256" key="2">
    <source>
        <dbReference type="ARBA" id="ARBA00007677"/>
    </source>
</evidence>
<feature type="transmembrane region" description="Helical" evidence="7">
    <location>
        <begin position="12"/>
        <end position="31"/>
    </location>
</feature>
<dbReference type="STRING" id="402676.B6JW29"/>
<accession>B6JW29</accession>
<dbReference type="PIRSF" id="PIRSF018153">
    <property type="entry name" value="Glyco_trans_15"/>
    <property type="match status" value="1"/>
</dbReference>
<keyword evidence="5" id="KW-0256">Endoplasmic reticulum</keyword>